<dbReference type="PROSITE" id="PS50930">
    <property type="entry name" value="HTH_LYTTR"/>
    <property type="match status" value="1"/>
</dbReference>
<dbReference type="RefSeq" id="WP_119549478.1">
    <property type="nucleotide sequence ID" value="NZ_QXIR01000046.1"/>
</dbReference>
<reference evidence="4 5" key="1">
    <citation type="submission" date="2018-09" db="EMBL/GenBank/DDBJ databases">
        <title>Bacillus saliacetes sp. nov., isolated from Thai shrimp paste (Ka-pi).</title>
        <authorList>
            <person name="Daroonpunt R."/>
            <person name="Tanasupawat S."/>
            <person name="Yiamsombut S."/>
        </authorList>
    </citation>
    <scope>NUCLEOTIDE SEQUENCE [LARGE SCALE GENOMIC DNA]</scope>
    <source>
        <strain evidence="4 5">SKP7-4</strain>
    </source>
</reference>
<dbReference type="GO" id="GO:0000156">
    <property type="term" value="F:phosphorelay response regulator activity"/>
    <property type="evidence" value="ECO:0007669"/>
    <property type="project" value="InterPro"/>
</dbReference>
<keyword evidence="4" id="KW-0238">DNA-binding</keyword>
<dbReference type="Gene3D" id="3.40.50.2300">
    <property type="match status" value="1"/>
</dbReference>
<gene>
    <name evidence="4" type="ORF">D3H55_22055</name>
</gene>
<keyword evidence="5" id="KW-1185">Reference proteome</keyword>
<feature type="domain" description="Response regulatory" evidence="2">
    <location>
        <begin position="6"/>
        <end position="120"/>
    </location>
</feature>
<dbReference type="Pfam" id="PF04397">
    <property type="entry name" value="LytTR"/>
    <property type="match status" value="1"/>
</dbReference>
<dbReference type="EMBL" id="QXIR01000046">
    <property type="protein sequence ID" value="RIW28250.1"/>
    <property type="molecule type" value="Genomic_DNA"/>
</dbReference>
<feature type="modified residue" description="4-aspartylphosphate" evidence="1">
    <location>
        <position position="57"/>
    </location>
</feature>
<organism evidence="4 5">
    <name type="scientific">Bacillus salacetis</name>
    <dbReference type="NCBI Taxonomy" id="2315464"/>
    <lineage>
        <taxon>Bacteria</taxon>
        <taxon>Bacillati</taxon>
        <taxon>Bacillota</taxon>
        <taxon>Bacilli</taxon>
        <taxon>Bacillales</taxon>
        <taxon>Bacillaceae</taxon>
        <taxon>Bacillus</taxon>
    </lineage>
</organism>
<dbReference type="GO" id="GO:0003677">
    <property type="term" value="F:DNA binding"/>
    <property type="evidence" value="ECO:0007669"/>
    <property type="project" value="UniProtKB-KW"/>
</dbReference>
<protein>
    <submittedName>
        <fullName evidence="4">DNA-binding response regulator</fullName>
    </submittedName>
</protein>
<comment type="caution">
    <text evidence="4">The sequence shown here is derived from an EMBL/GenBank/DDBJ whole genome shotgun (WGS) entry which is preliminary data.</text>
</comment>
<name>A0A3A1QMU3_9BACI</name>
<dbReference type="InterPro" id="IPR046947">
    <property type="entry name" value="LytR-like"/>
</dbReference>
<keyword evidence="1" id="KW-0597">Phosphoprotein</keyword>
<dbReference type="OrthoDB" id="9809318at2"/>
<dbReference type="PANTHER" id="PTHR37299:SF1">
    <property type="entry name" value="STAGE 0 SPORULATION PROTEIN A HOMOLOG"/>
    <property type="match status" value="1"/>
</dbReference>
<dbReference type="Proteomes" id="UP000265801">
    <property type="component" value="Unassembled WGS sequence"/>
</dbReference>
<dbReference type="Pfam" id="PF00072">
    <property type="entry name" value="Response_reg"/>
    <property type="match status" value="1"/>
</dbReference>
<proteinExistence type="predicted"/>
<dbReference type="PROSITE" id="PS50110">
    <property type="entry name" value="RESPONSE_REGULATORY"/>
    <property type="match status" value="1"/>
</dbReference>
<sequence length="245" mass="27980">MEKAIKVLVVDDERYSRDELKHLLGEYPSIQVIGEADSGESAVLQTIQHSPEVVFLDVEMPKMNGMEAAKSLLELKKPPLIVFATAYPQFAAEAFRYEAVDYLLKPYDDEQLTQTVARIEKLLHPSAQTESDNVRQHGKLAVEGEGEILYLDPGNILYIAREEKVSKIMTKANEYEVKTPLKDLESRLAAFSFFRIHKSYIVNLDYITKLTPWFNGAYQLEIQGHSEKLSVSRNYVKALRQKLEL</sequence>
<evidence type="ECO:0000259" key="3">
    <source>
        <dbReference type="PROSITE" id="PS50930"/>
    </source>
</evidence>
<accession>A0A3A1QMU3</accession>
<evidence type="ECO:0000313" key="5">
    <source>
        <dbReference type="Proteomes" id="UP000265801"/>
    </source>
</evidence>
<dbReference type="AlphaFoldDB" id="A0A3A1QMU3"/>
<dbReference type="PANTHER" id="PTHR37299">
    <property type="entry name" value="TRANSCRIPTIONAL REGULATOR-RELATED"/>
    <property type="match status" value="1"/>
</dbReference>
<evidence type="ECO:0000256" key="1">
    <source>
        <dbReference type="PROSITE-ProRule" id="PRU00169"/>
    </source>
</evidence>
<evidence type="ECO:0000259" key="2">
    <source>
        <dbReference type="PROSITE" id="PS50110"/>
    </source>
</evidence>
<dbReference type="SMART" id="SM00850">
    <property type="entry name" value="LytTR"/>
    <property type="match status" value="1"/>
</dbReference>
<feature type="domain" description="HTH LytTR-type" evidence="3">
    <location>
        <begin position="140"/>
        <end position="245"/>
    </location>
</feature>
<dbReference type="Gene3D" id="2.40.50.1020">
    <property type="entry name" value="LytTr DNA-binding domain"/>
    <property type="match status" value="1"/>
</dbReference>
<dbReference type="InterPro" id="IPR001789">
    <property type="entry name" value="Sig_transdc_resp-reg_receiver"/>
</dbReference>
<dbReference type="InterPro" id="IPR007492">
    <property type="entry name" value="LytTR_DNA-bd_dom"/>
</dbReference>
<dbReference type="SUPFAM" id="SSF52172">
    <property type="entry name" value="CheY-like"/>
    <property type="match status" value="1"/>
</dbReference>
<dbReference type="InterPro" id="IPR011006">
    <property type="entry name" value="CheY-like_superfamily"/>
</dbReference>
<evidence type="ECO:0000313" key="4">
    <source>
        <dbReference type="EMBL" id="RIW28250.1"/>
    </source>
</evidence>
<dbReference type="SMART" id="SM00448">
    <property type="entry name" value="REC"/>
    <property type="match status" value="1"/>
</dbReference>